<dbReference type="GO" id="GO:0016811">
    <property type="term" value="F:hydrolase activity, acting on carbon-nitrogen (but not peptide) bonds, in linear amides"/>
    <property type="evidence" value="ECO:0007669"/>
    <property type="project" value="InterPro"/>
</dbReference>
<dbReference type="HOGENOM" id="CLU_016107_2_1_0"/>
<dbReference type="CDD" id="cd01297">
    <property type="entry name" value="D-aminoacylase"/>
    <property type="match status" value="1"/>
</dbReference>
<reference evidence="2" key="1">
    <citation type="submission" date="2006-10" db="EMBL/GenBank/DDBJ databases">
        <title>Complete sequence of Solibacter usitatus Ellin6076.</title>
        <authorList>
            <consortium name="US DOE Joint Genome Institute"/>
            <person name="Copeland A."/>
            <person name="Lucas S."/>
            <person name="Lapidus A."/>
            <person name="Barry K."/>
            <person name="Detter J.C."/>
            <person name="Glavina del Rio T."/>
            <person name="Hammon N."/>
            <person name="Israni S."/>
            <person name="Dalin E."/>
            <person name="Tice H."/>
            <person name="Pitluck S."/>
            <person name="Thompson L.S."/>
            <person name="Brettin T."/>
            <person name="Bruce D."/>
            <person name="Han C."/>
            <person name="Tapia R."/>
            <person name="Gilna P."/>
            <person name="Schmutz J."/>
            <person name="Larimer F."/>
            <person name="Land M."/>
            <person name="Hauser L."/>
            <person name="Kyrpides N."/>
            <person name="Mikhailova N."/>
            <person name="Janssen P.H."/>
            <person name="Kuske C.R."/>
            <person name="Richardson P."/>
        </authorList>
    </citation>
    <scope>NUCLEOTIDE SEQUENCE</scope>
    <source>
        <strain evidence="2">Ellin6076</strain>
    </source>
</reference>
<dbReference type="PANTHER" id="PTHR11647">
    <property type="entry name" value="HYDRANTOINASE/DIHYDROPYRIMIDINASE FAMILY MEMBER"/>
    <property type="match status" value="1"/>
</dbReference>
<dbReference type="InterPro" id="IPR050378">
    <property type="entry name" value="Metallo-dep_Hydrolases_sf"/>
</dbReference>
<dbReference type="Gene3D" id="3.20.20.140">
    <property type="entry name" value="Metal-dependent hydrolases"/>
    <property type="match status" value="1"/>
</dbReference>
<dbReference type="SUPFAM" id="SSF51338">
    <property type="entry name" value="Composite domain of metallo-dependent hydrolases"/>
    <property type="match status" value="1"/>
</dbReference>
<dbReference type="Gene3D" id="2.30.40.10">
    <property type="entry name" value="Urease, subunit C, domain 1"/>
    <property type="match status" value="1"/>
</dbReference>
<dbReference type="InParanoid" id="Q020P9"/>
<dbReference type="Pfam" id="PF07969">
    <property type="entry name" value="Amidohydro_3"/>
    <property type="match status" value="1"/>
</dbReference>
<dbReference type="EMBL" id="CP000473">
    <property type="protein sequence ID" value="ABJ84595.1"/>
    <property type="molecule type" value="Genomic_DNA"/>
</dbReference>
<feature type="domain" description="Amidohydrolase 3" evidence="1">
    <location>
        <begin position="404"/>
        <end position="506"/>
    </location>
</feature>
<dbReference type="InterPro" id="IPR013108">
    <property type="entry name" value="Amidohydro_3"/>
</dbReference>
<accession>Q020P9</accession>
<dbReference type="PANTHER" id="PTHR11647:SF1">
    <property type="entry name" value="COLLAPSIN RESPONSE MEDIATOR PROTEIN"/>
    <property type="match status" value="1"/>
</dbReference>
<organism evidence="2">
    <name type="scientific">Solibacter usitatus (strain Ellin6076)</name>
    <dbReference type="NCBI Taxonomy" id="234267"/>
    <lineage>
        <taxon>Bacteria</taxon>
        <taxon>Pseudomonadati</taxon>
        <taxon>Acidobacteriota</taxon>
        <taxon>Terriglobia</taxon>
        <taxon>Bryobacterales</taxon>
        <taxon>Solibacteraceae</taxon>
        <taxon>Candidatus Solibacter</taxon>
    </lineage>
</organism>
<dbReference type="EC" id="3.5.2.3" evidence="2"/>
<dbReference type="KEGG" id="sus:Acid_3623"/>
<dbReference type="Gene3D" id="3.30.1490.130">
    <property type="entry name" value="D-aminoacylase. Domain 3"/>
    <property type="match status" value="1"/>
</dbReference>
<evidence type="ECO:0000259" key="1">
    <source>
        <dbReference type="Pfam" id="PF07969"/>
    </source>
</evidence>
<dbReference type="InterPro" id="IPR023100">
    <property type="entry name" value="D-aminoacylase_insert_dom_sf"/>
</dbReference>
<protein>
    <submittedName>
        <fullName evidence="2">Dihydroorotase</fullName>
        <ecNumber evidence="2">3.5.2.3</ecNumber>
    </submittedName>
</protein>
<dbReference type="STRING" id="234267.Acid_3623"/>
<dbReference type="GO" id="GO:0004151">
    <property type="term" value="F:dihydroorotase activity"/>
    <property type="evidence" value="ECO:0007669"/>
    <property type="project" value="UniProtKB-EC"/>
</dbReference>
<name>Q020P9_SOLUE</name>
<sequence precursor="true">MGRMVRCGVVLLLAAGLWGQGTSFDIVIRGARVVDGSGSPWFYSDIGIRGDTIARVGDLSSATAGVTIDGHGMVVAPGFIDIHSHGRRGIMQVPTAENYLREGVTTIVEGPDGSSPLPISDFLGGMRKTPISVNFATFVGQGSIRQAVIGSINRKATPEELAKMKEMAAQAMRDGAFGLSTGLFYVPGNFTPTEEVIELAKVVGRMGGIHISHMREEASHVLDSVRETIRIGEEGGLPTQITHHKMIGQPSWGQSVESLKLVEAARARGVDVTIDQYPYTASSTGIAALVPQWALEGGQKATSERLAAPEQRARIKSAIVNNLKVDRGAGDPKNVSIVNCGFDRTLAGKNLTELTIARGQEPSMENAAETVMDLVNKGGCSAVYHAIAEEDVVRIMRSPYTMIASDGDIPVFGQAAPHPRSYGTFARVLGVYVREKNVITLEDAVHKMSGYPAARLKLWDRGMLRPGMKADVIVFDPATVADRAEYNKPHQYSVGIHEVIVNGKLVLHQDKVTAERPGRVIAGPSAGR</sequence>
<dbReference type="eggNOG" id="COG3653">
    <property type="taxonomic scope" value="Bacteria"/>
</dbReference>
<dbReference type="InterPro" id="IPR011059">
    <property type="entry name" value="Metal-dep_hydrolase_composite"/>
</dbReference>
<dbReference type="InterPro" id="IPR032466">
    <property type="entry name" value="Metal_Hydrolase"/>
</dbReference>
<proteinExistence type="predicted"/>
<keyword evidence="2" id="KW-0378">Hydrolase</keyword>
<dbReference type="SUPFAM" id="SSF51556">
    <property type="entry name" value="Metallo-dependent hydrolases"/>
    <property type="match status" value="1"/>
</dbReference>
<dbReference type="AlphaFoldDB" id="Q020P9"/>
<evidence type="ECO:0000313" key="2">
    <source>
        <dbReference type="EMBL" id="ABJ84595.1"/>
    </source>
</evidence>
<dbReference type="GO" id="GO:0005829">
    <property type="term" value="C:cytosol"/>
    <property type="evidence" value="ECO:0007669"/>
    <property type="project" value="TreeGrafter"/>
</dbReference>
<gene>
    <name evidence="2" type="ordered locus">Acid_3623</name>
</gene>